<dbReference type="OrthoDB" id="6367403at2759"/>
<dbReference type="InterPro" id="IPR035897">
    <property type="entry name" value="Toll_tir_struct_dom_sf"/>
</dbReference>
<evidence type="ECO:0000256" key="4">
    <source>
        <dbReference type="SAM" id="Phobius"/>
    </source>
</evidence>
<keyword evidence="7" id="KW-1185">Reference proteome</keyword>
<dbReference type="AlphaFoldDB" id="A0A8J5CRD7"/>
<dbReference type="SMART" id="SM00364">
    <property type="entry name" value="LRR_BAC"/>
    <property type="match status" value="3"/>
</dbReference>
<dbReference type="PROSITE" id="PS50104">
    <property type="entry name" value="TIR"/>
    <property type="match status" value="1"/>
</dbReference>
<evidence type="ECO:0000256" key="2">
    <source>
        <dbReference type="ARBA" id="ARBA00022614"/>
    </source>
</evidence>
<evidence type="ECO:0000256" key="1">
    <source>
        <dbReference type="ARBA" id="ARBA00009634"/>
    </source>
</evidence>
<comment type="similarity">
    <text evidence="1">Belongs to the Toll-like receptor family.</text>
</comment>
<evidence type="ECO:0000313" key="6">
    <source>
        <dbReference type="EMBL" id="KAG0718410.1"/>
    </source>
</evidence>
<dbReference type="Gene3D" id="3.40.50.10140">
    <property type="entry name" value="Toll/interleukin-1 receptor homology (TIR) domain"/>
    <property type="match status" value="1"/>
</dbReference>
<evidence type="ECO:0000256" key="3">
    <source>
        <dbReference type="ARBA" id="ARBA00022737"/>
    </source>
</evidence>
<dbReference type="InterPro" id="IPR001611">
    <property type="entry name" value="Leu-rich_rpt"/>
</dbReference>
<dbReference type="PROSITE" id="PS51450">
    <property type="entry name" value="LRR"/>
    <property type="match status" value="3"/>
</dbReference>
<keyword evidence="3" id="KW-0677">Repeat</keyword>
<dbReference type="SUPFAM" id="SSF52058">
    <property type="entry name" value="L domain-like"/>
    <property type="match status" value="1"/>
</dbReference>
<dbReference type="Pfam" id="PF13855">
    <property type="entry name" value="LRR_8"/>
    <property type="match status" value="1"/>
</dbReference>
<keyword evidence="4" id="KW-0812">Transmembrane</keyword>
<accession>A0A8J5CRD7</accession>
<comment type="caution">
    <text evidence="6">The sequence shown here is derived from an EMBL/GenBank/DDBJ whole genome shotgun (WGS) entry which is preliminary data.</text>
</comment>
<sequence>MSGIESPVWCKLKTINADHNKLSSINTVGSCTCFDWKEDQSCLPQTLQTLSLNHNQIKTLSTSDSQLLYSLRELHLSGNNVEHLEVSVCGPRELLEGVSCSDEGDGYVTPYANLRELDLSANQLVTFPPCIMKLMPNLTVLNVSHNSLREFCVNTSLSAIISLEHLDLSDNKLKVIQPLLTLAQVPSLKNLSFNNNPWDCSSELTKDLLICQTGNQHRGFFIVIVGILITVCLAMLFVHIGCRKITPNIYYVLGWLPSAKDDATFTRQYSVFVVHSWEDNDMVKTDLVDPLNELGFSVAWNENTFMPGDNLDASIEKAVVSSRRMLVVVSKYLETFPKGKQIIERGLSEECSVPGFKVVALVMDNLPRQMCSVLHNIVIKRTYVPRQSSNYISTIREFLPALALSDHVIPFTETDIQGFLLRQMEIRKRRDNERAQLQEVFPFQYLDPSGSSVNTSITIQEIGPVEDFDRTRSEWHSTRF</sequence>
<dbReference type="SUPFAM" id="SSF52200">
    <property type="entry name" value="Toll/Interleukin receptor TIR domain"/>
    <property type="match status" value="1"/>
</dbReference>
<organism evidence="6 7">
    <name type="scientific">Chionoecetes opilio</name>
    <name type="common">Atlantic snow crab</name>
    <name type="synonym">Cancer opilio</name>
    <dbReference type="NCBI Taxonomy" id="41210"/>
    <lineage>
        <taxon>Eukaryota</taxon>
        <taxon>Metazoa</taxon>
        <taxon>Ecdysozoa</taxon>
        <taxon>Arthropoda</taxon>
        <taxon>Crustacea</taxon>
        <taxon>Multicrustacea</taxon>
        <taxon>Malacostraca</taxon>
        <taxon>Eumalacostraca</taxon>
        <taxon>Eucarida</taxon>
        <taxon>Decapoda</taxon>
        <taxon>Pleocyemata</taxon>
        <taxon>Brachyura</taxon>
        <taxon>Eubrachyura</taxon>
        <taxon>Majoidea</taxon>
        <taxon>Majidae</taxon>
        <taxon>Chionoecetes</taxon>
    </lineage>
</organism>
<evidence type="ECO:0000259" key="5">
    <source>
        <dbReference type="PROSITE" id="PS50104"/>
    </source>
</evidence>
<dbReference type="InterPro" id="IPR000157">
    <property type="entry name" value="TIR_dom"/>
</dbReference>
<dbReference type="SMART" id="SM00369">
    <property type="entry name" value="LRR_TYP"/>
    <property type="match status" value="5"/>
</dbReference>
<dbReference type="Pfam" id="PF13676">
    <property type="entry name" value="TIR_2"/>
    <property type="match status" value="1"/>
</dbReference>
<name>A0A8J5CRD7_CHIOP</name>
<keyword evidence="2" id="KW-0433">Leucine-rich repeat</keyword>
<gene>
    <name evidence="6" type="primary">LRFN4</name>
    <name evidence="6" type="ORF">GWK47_007737</name>
</gene>
<dbReference type="GO" id="GO:0007165">
    <property type="term" value="P:signal transduction"/>
    <property type="evidence" value="ECO:0007669"/>
    <property type="project" value="InterPro"/>
</dbReference>
<dbReference type="Proteomes" id="UP000770661">
    <property type="component" value="Unassembled WGS sequence"/>
</dbReference>
<keyword evidence="4" id="KW-0472">Membrane</keyword>
<dbReference type="Gene3D" id="3.80.10.10">
    <property type="entry name" value="Ribonuclease Inhibitor"/>
    <property type="match status" value="2"/>
</dbReference>
<dbReference type="InterPro" id="IPR003591">
    <property type="entry name" value="Leu-rich_rpt_typical-subtyp"/>
</dbReference>
<evidence type="ECO:0000313" key="7">
    <source>
        <dbReference type="Proteomes" id="UP000770661"/>
    </source>
</evidence>
<feature type="transmembrane region" description="Helical" evidence="4">
    <location>
        <begin position="219"/>
        <end position="238"/>
    </location>
</feature>
<dbReference type="PANTHER" id="PTHR24366:SF96">
    <property type="entry name" value="LEUCINE RICH REPEAT CONTAINING 53"/>
    <property type="match status" value="1"/>
</dbReference>
<feature type="domain" description="TIR" evidence="5">
    <location>
        <begin position="267"/>
        <end position="399"/>
    </location>
</feature>
<protein>
    <submittedName>
        <fullName evidence="6">Leucine-rich repeat and fibronectin type-III domain-containing protein 4</fullName>
    </submittedName>
</protein>
<dbReference type="InterPro" id="IPR032675">
    <property type="entry name" value="LRR_dom_sf"/>
</dbReference>
<dbReference type="PANTHER" id="PTHR24366">
    <property type="entry name" value="IG(IMMUNOGLOBULIN) AND LRR(LEUCINE RICH REPEAT) DOMAINS"/>
    <property type="match status" value="1"/>
</dbReference>
<dbReference type="EMBL" id="JACEEZ010016126">
    <property type="protein sequence ID" value="KAG0718410.1"/>
    <property type="molecule type" value="Genomic_DNA"/>
</dbReference>
<proteinExistence type="inferred from homology"/>
<keyword evidence="4" id="KW-1133">Transmembrane helix</keyword>
<reference evidence="6" key="1">
    <citation type="submission" date="2020-07" db="EMBL/GenBank/DDBJ databases">
        <title>The High-quality genome of the commercially important snow crab, Chionoecetes opilio.</title>
        <authorList>
            <person name="Jeong J.-H."/>
            <person name="Ryu S."/>
        </authorList>
    </citation>
    <scope>NUCLEOTIDE SEQUENCE</scope>
    <source>
        <strain evidence="6">MADBK_172401_WGS</strain>
        <tissue evidence="6">Digestive gland</tissue>
    </source>
</reference>